<dbReference type="AlphaFoldDB" id="A0A9Q0MJS7"/>
<feature type="region of interest" description="Disordered" evidence="9">
    <location>
        <begin position="533"/>
        <end position="559"/>
    </location>
</feature>
<feature type="region of interest" description="Disordered" evidence="9">
    <location>
        <begin position="1"/>
        <end position="128"/>
    </location>
</feature>
<dbReference type="Gene3D" id="3.40.50.300">
    <property type="entry name" value="P-loop containing nucleotide triphosphate hydrolases"/>
    <property type="match status" value="1"/>
</dbReference>
<dbReference type="SUPFAM" id="SSF52540">
    <property type="entry name" value="P-loop containing nucleoside triphosphate hydrolases"/>
    <property type="match status" value="1"/>
</dbReference>
<sequence length="559" mass="61760">MSSRNFRAVPPPSNLNRPRSSYTRSTDIHSQAEAAAASSSGVKRSSKFHSEDDYFDHDDDDFGNDPIQQNKVNNNDDDDDEEDPLDAFMADLAKSEKKTKNPEPTPMKMSTKESVKDSRGVRADLEEEDAEESYYRYMEKNPNAGVGSFVTGSDDEAEYCEYDEDGNPIPSNAKRQIDPLPMIYHSEITYPKFEKNFYNEHEEIAKLSVAEVVELRRKLGIRVSGPSAPKPVTSFAHFNFDEQLLKTIRKLEYTQPTPIQAQAIPAALSGRDLIGIAKTGSGKTAAFIWPLIVHIMDQPELKKGDGPIGVILAPTRELSQQIYTEAKRFAKSFGINVVCAYGGGSKYEQAKDLEQGAEIIVATPGRMIDFVKMKATNFLRCTYLVLDEADRMFDMGFEVQVRSICNHVRPDRQIRNLESANQTVPDELMALAMQSQWFRKSRFHGGKGKQSSGRTRAGLGSNQSASPGLSVGSSNISSSSSSTYSGHFVPSSTSFSSTNTSGSAEVSSTQTNDRLSIMRQAYKAQFRSQFTSATDTAWSSGKNSSNDQGGSSKKKSRWG</sequence>
<dbReference type="InterPro" id="IPR027417">
    <property type="entry name" value="P-loop_NTPase"/>
</dbReference>
<dbReference type="PANTHER" id="PTHR47958">
    <property type="entry name" value="ATP-DEPENDENT RNA HELICASE DBP3"/>
    <property type="match status" value="1"/>
</dbReference>
<evidence type="ECO:0000256" key="1">
    <source>
        <dbReference type="ARBA" id="ARBA00012552"/>
    </source>
</evidence>
<dbReference type="GO" id="GO:0005524">
    <property type="term" value="F:ATP binding"/>
    <property type="evidence" value="ECO:0007669"/>
    <property type="project" value="UniProtKB-KW"/>
</dbReference>
<evidence type="ECO:0000256" key="7">
    <source>
        <dbReference type="PROSITE-ProRule" id="PRU00552"/>
    </source>
</evidence>
<evidence type="ECO:0000313" key="13">
    <source>
        <dbReference type="Proteomes" id="UP001142055"/>
    </source>
</evidence>
<feature type="compositionally biased region" description="Low complexity" evidence="9">
    <location>
        <begin position="31"/>
        <end position="40"/>
    </location>
</feature>
<dbReference type="GO" id="GO:0016787">
    <property type="term" value="F:hydrolase activity"/>
    <property type="evidence" value="ECO:0007669"/>
    <property type="project" value="UniProtKB-KW"/>
</dbReference>
<evidence type="ECO:0000259" key="11">
    <source>
        <dbReference type="PROSITE" id="PS51195"/>
    </source>
</evidence>
<keyword evidence="4 8" id="KW-0347">Helicase</keyword>
<dbReference type="FunFam" id="3.40.50.300:FF:000079">
    <property type="entry name" value="probable ATP-dependent RNA helicase DDX17"/>
    <property type="match status" value="1"/>
</dbReference>
<evidence type="ECO:0000256" key="3">
    <source>
        <dbReference type="ARBA" id="ARBA00022801"/>
    </source>
</evidence>
<evidence type="ECO:0000256" key="8">
    <source>
        <dbReference type="RuleBase" id="RU000492"/>
    </source>
</evidence>
<accession>A0A9Q0MJS7</accession>
<dbReference type="InterPro" id="IPR014001">
    <property type="entry name" value="Helicase_ATP-bd"/>
</dbReference>
<name>A0A9Q0MJS7_BLOTA</name>
<dbReference type="OMA" id="CEYDEDG"/>
<evidence type="ECO:0000256" key="4">
    <source>
        <dbReference type="ARBA" id="ARBA00022806"/>
    </source>
</evidence>
<comment type="catalytic activity">
    <reaction evidence="6">
        <text>ATP + H2O = ADP + phosphate + H(+)</text>
        <dbReference type="Rhea" id="RHEA:13065"/>
        <dbReference type="ChEBI" id="CHEBI:15377"/>
        <dbReference type="ChEBI" id="CHEBI:15378"/>
        <dbReference type="ChEBI" id="CHEBI:30616"/>
        <dbReference type="ChEBI" id="CHEBI:43474"/>
        <dbReference type="ChEBI" id="CHEBI:456216"/>
        <dbReference type="EC" id="3.6.4.13"/>
    </reaction>
</comment>
<keyword evidence="13" id="KW-1185">Reference proteome</keyword>
<dbReference type="Proteomes" id="UP001142055">
    <property type="component" value="Chromosome 1"/>
</dbReference>
<evidence type="ECO:0000256" key="5">
    <source>
        <dbReference type="ARBA" id="ARBA00022840"/>
    </source>
</evidence>
<evidence type="ECO:0000256" key="2">
    <source>
        <dbReference type="ARBA" id="ARBA00022741"/>
    </source>
</evidence>
<feature type="compositionally biased region" description="Low complexity" evidence="9">
    <location>
        <begin position="466"/>
        <end position="503"/>
    </location>
</feature>
<keyword evidence="5 8" id="KW-0067">ATP-binding</keyword>
<dbReference type="PROSITE" id="PS51192">
    <property type="entry name" value="HELICASE_ATP_BIND_1"/>
    <property type="match status" value="1"/>
</dbReference>
<dbReference type="PROSITE" id="PS51195">
    <property type="entry name" value="Q_MOTIF"/>
    <property type="match status" value="1"/>
</dbReference>
<protein>
    <recommendedName>
        <fullName evidence="1">RNA helicase</fullName>
        <ecNumber evidence="1">3.6.4.13</ecNumber>
    </recommendedName>
</protein>
<organism evidence="12 13">
    <name type="scientific">Blomia tropicalis</name>
    <name type="common">Mite</name>
    <dbReference type="NCBI Taxonomy" id="40697"/>
    <lineage>
        <taxon>Eukaryota</taxon>
        <taxon>Metazoa</taxon>
        <taxon>Ecdysozoa</taxon>
        <taxon>Arthropoda</taxon>
        <taxon>Chelicerata</taxon>
        <taxon>Arachnida</taxon>
        <taxon>Acari</taxon>
        <taxon>Acariformes</taxon>
        <taxon>Sarcoptiformes</taxon>
        <taxon>Astigmata</taxon>
        <taxon>Glycyphagoidea</taxon>
        <taxon>Echimyopodidae</taxon>
        <taxon>Blomia</taxon>
    </lineage>
</organism>
<dbReference type="InterPro" id="IPR000629">
    <property type="entry name" value="RNA-helicase_DEAD-box_CS"/>
</dbReference>
<evidence type="ECO:0000313" key="12">
    <source>
        <dbReference type="EMBL" id="KAJ6225567.1"/>
    </source>
</evidence>
<feature type="compositionally biased region" description="Polar residues" evidence="9">
    <location>
        <begin position="449"/>
        <end position="465"/>
    </location>
</feature>
<dbReference type="EMBL" id="JAPWDV010000001">
    <property type="protein sequence ID" value="KAJ6225567.1"/>
    <property type="molecule type" value="Genomic_DNA"/>
</dbReference>
<evidence type="ECO:0000259" key="10">
    <source>
        <dbReference type="PROSITE" id="PS51192"/>
    </source>
</evidence>
<comment type="similarity">
    <text evidence="8">Belongs to the DEAD box helicase family.</text>
</comment>
<evidence type="ECO:0000256" key="9">
    <source>
        <dbReference type="SAM" id="MobiDB-lite"/>
    </source>
</evidence>
<proteinExistence type="inferred from homology"/>
<feature type="short sequence motif" description="Q motif" evidence="7">
    <location>
        <begin position="233"/>
        <end position="261"/>
    </location>
</feature>
<feature type="compositionally biased region" description="Acidic residues" evidence="9">
    <location>
        <begin position="75"/>
        <end position="85"/>
    </location>
</feature>
<dbReference type="GO" id="GO:0003676">
    <property type="term" value="F:nucleic acid binding"/>
    <property type="evidence" value="ECO:0007669"/>
    <property type="project" value="InterPro"/>
</dbReference>
<feature type="domain" description="Helicase ATP-binding" evidence="10">
    <location>
        <begin position="264"/>
        <end position="424"/>
    </location>
</feature>
<dbReference type="PROSITE" id="PS00039">
    <property type="entry name" value="DEAD_ATP_HELICASE"/>
    <property type="match status" value="1"/>
</dbReference>
<feature type="region of interest" description="Disordered" evidence="9">
    <location>
        <begin position="442"/>
        <end position="512"/>
    </location>
</feature>
<keyword evidence="2 8" id="KW-0547">Nucleotide-binding</keyword>
<feature type="compositionally biased region" description="Polar residues" evidence="9">
    <location>
        <begin position="533"/>
        <end position="551"/>
    </location>
</feature>
<reference evidence="12" key="1">
    <citation type="submission" date="2022-12" db="EMBL/GenBank/DDBJ databases">
        <title>Genome assemblies of Blomia tropicalis.</title>
        <authorList>
            <person name="Cui Y."/>
        </authorList>
    </citation>
    <scope>NUCLEOTIDE SEQUENCE</scope>
    <source>
        <tissue evidence="12">Adult mites</tissue>
    </source>
</reference>
<dbReference type="EC" id="3.6.4.13" evidence="1"/>
<dbReference type="InterPro" id="IPR011545">
    <property type="entry name" value="DEAD/DEAH_box_helicase_dom"/>
</dbReference>
<feature type="domain" description="DEAD-box RNA helicase Q" evidence="11">
    <location>
        <begin position="233"/>
        <end position="261"/>
    </location>
</feature>
<dbReference type="InterPro" id="IPR014014">
    <property type="entry name" value="RNA_helicase_DEAD_Q_motif"/>
</dbReference>
<feature type="compositionally biased region" description="Acidic residues" evidence="9">
    <location>
        <begin position="53"/>
        <end position="63"/>
    </location>
</feature>
<gene>
    <name evidence="12" type="ORF">RDWZM_004112</name>
</gene>
<keyword evidence="3 8" id="KW-0378">Hydrolase</keyword>
<dbReference type="Pfam" id="PF00270">
    <property type="entry name" value="DEAD"/>
    <property type="match status" value="1"/>
</dbReference>
<feature type="compositionally biased region" description="Basic and acidic residues" evidence="9">
    <location>
        <begin position="110"/>
        <end position="124"/>
    </location>
</feature>
<dbReference type="GO" id="GO:0003724">
    <property type="term" value="F:RNA helicase activity"/>
    <property type="evidence" value="ECO:0007669"/>
    <property type="project" value="UniProtKB-EC"/>
</dbReference>
<evidence type="ECO:0000256" key="6">
    <source>
        <dbReference type="ARBA" id="ARBA00047984"/>
    </source>
</evidence>
<comment type="caution">
    <text evidence="12">The sequence shown here is derived from an EMBL/GenBank/DDBJ whole genome shotgun (WGS) entry which is preliminary data.</text>
</comment>
<dbReference type="SMART" id="SM00487">
    <property type="entry name" value="DEXDc"/>
    <property type="match status" value="1"/>
</dbReference>